<organism evidence="1 2">
    <name type="scientific">Caenorhabditis nigoni</name>
    <dbReference type="NCBI Taxonomy" id="1611254"/>
    <lineage>
        <taxon>Eukaryota</taxon>
        <taxon>Metazoa</taxon>
        <taxon>Ecdysozoa</taxon>
        <taxon>Nematoda</taxon>
        <taxon>Chromadorea</taxon>
        <taxon>Rhabditida</taxon>
        <taxon>Rhabditina</taxon>
        <taxon>Rhabditomorpha</taxon>
        <taxon>Rhabditoidea</taxon>
        <taxon>Rhabditidae</taxon>
        <taxon>Peloderinae</taxon>
        <taxon>Caenorhabditis</taxon>
    </lineage>
</organism>
<gene>
    <name evidence="1" type="ORF">B9Z55_028175</name>
</gene>
<comment type="caution">
    <text evidence="1">The sequence shown here is derived from an EMBL/GenBank/DDBJ whole genome shotgun (WGS) entry which is preliminary data.</text>
</comment>
<reference evidence="2" key="1">
    <citation type="submission" date="2017-10" db="EMBL/GenBank/DDBJ databases">
        <title>Rapid genome shrinkage in a self-fertile nematode reveals novel sperm competition proteins.</title>
        <authorList>
            <person name="Yin D."/>
            <person name="Schwarz E.M."/>
            <person name="Thomas C.G."/>
            <person name="Felde R.L."/>
            <person name="Korf I.F."/>
            <person name="Cutter A.D."/>
            <person name="Schartner C.M."/>
            <person name="Ralston E.J."/>
            <person name="Meyer B.J."/>
            <person name="Haag E.S."/>
        </authorList>
    </citation>
    <scope>NUCLEOTIDE SEQUENCE [LARGE SCALE GENOMIC DNA]</scope>
    <source>
        <strain evidence="2">JU1422</strain>
    </source>
</reference>
<accession>A0A2G5SCL6</accession>
<name>A0A2G5SCL6_9PELO</name>
<protein>
    <submittedName>
        <fullName evidence="1">Uncharacterized protein</fullName>
    </submittedName>
</protein>
<evidence type="ECO:0000313" key="1">
    <source>
        <dbReference type="EMBL" id="PIC12804.1"/>
    </source>
</evidence>
<dbReference type="AlphaFoldDB" id="A0A2G5SCL6"/>
<dbReference type="Proteomes" id="UP000230233">
    <property type="component" value="Unassembled WGS sequence"/>
</dbReference>
<sequence length="71" mass="8146">MRITVPEQSSRISRRLHSCSSHRLTLIHLSHGSLLKNLEHAEEFGVSKDFSCPRKQQCLYFATMCCNPDTL</sequence>
<dbReference type="EMBL" id="PDUG01000018">
    <property type="protein sequence ID" value="PIC12804.1"/>
    <property type="molecule type" value="Genomic_DNA"/>
</dbReference>
<evidence type="ECO:0000313" key="2">
    <source>
        <dbReference type="Proteomes" id="UP000230233"/>
    </source>
</evidence>
<proteinExistence type="predicted"/>
<keyword evidence="2" id="KW-1185">Reference proteome</keyword>